<dbReference type="RefSeq" id="WP_021641388.1">
    <property type="nucleotide sequence ID" value="NZ_KE992856.1"/>
</dbReference>
<evidence type="ECO:0000313" key="7">
    <source>
        <dbReference type="Proteomes" id="UP000016491"/>
    </source>
</evidence>
<organism evidence="6 7">
    <name type="scientific">[Clostridium] symbiosum ATCC 14940</name>
    <dbReference type="NCBI Taxonomy" id="411472"/>
    <lineage>
        <taxon>Bacteria</taxon>
        <taxon>Bacillati</taxon>
        <taxon>Bacillota</taxon>
        <taxon>Clostridia</taxon>
        <taxon>Lachnospirales</taxon>
        <taxon>Lachnospiraceae</taxon>
        <taxon>Otoolea</taxon>
    </lineage>
</organism>
<feature type="domain" description="Core-binding (CB)" evidence="5">
    <location>
        <begin position="76"/>
        <end position="156"/>
    </location>
</feature>
<dbReference type="InterPro" id="IPR010998">
    <property type="entry name" value="Integrase_recombinase_N"/>
</dbReference>
<dbReference type="Gene3D" id="1.10.443.10">
    <property type="entry name" value="Intergrase catalytic core"/>
    <property type="match status" value="1"/>
</dbReference>
<proteinExistence type="predicted"/>
<dbReference type="InterPro" id="IPR002104">
    <property type="entry name" value="Integrase_catalytic"/>
</dbReference>
<dbReference type="Gene3D" id="1.10.150.130">
    <property type="match status" value="1"/>
</dbReference>
<dbReference type="AlphaFoldDB" id="A0ABC9U1S3"/>
<dbReference type="Proteomes" id="UP000016491">
    <property type="component" value="Unassembled WGS sequence"/>
</dbReference>
<dbReference type="Pfam" id="PF00589">
    <property type="entry name" value="Phage_integrase"/>
    <property type="match status" value="1"/>
</dbReference>
<comment type="caution">
    <text evidence="6">The sequence shown here is derived from an EMBL/GenBank/DDBJ whole genome shotgun (WGS) entry which is preliminary data.</text>
</comment>
<dbReference type="SUPFAM" id="SSF56349">
    <property type="entry name" value="DNA breaking-rejoining enzymes"/>
    <property type="match status" value="1"/>
</dbReference>
<evidence type="ECO:0000259" key="4">
    <source>
        <dbReference type="PROSITE" id="PS51898"/>
    </source>
</evidence>
<evidence type="ECO:0000259" key="5">
    <source>
        <dbReference type="PROSITE" id="PS51900"/>
    </source>
</evidence>
<evidence type="ECO:0000313" key="6">
    <source>
        <dbReference type="EMBL" id="ERI79433.1"/>
    </source>
</evidence>
<keyword evidence="1 3" id="KW-0238">DNA-binding</keyword>
<protein>
    <submittedName>
        <fullName evidence="6">Site-specific recombinase, phage integrase family</fullName>
    </submittedName>
</protein>
<dbReference type="InterPro" id="IPR044068">
    <property type="entry name" value="CB"/>
</dbReference>
<feature type="domain" description="Tyr recombinase" evidence="4">
    <location>
        <begin position="169"/>
        <end position="348"/>
    </location>
</feature>
<keyword evidence="2" id="KW-0233">DNA recombination</keyword>
<dbReference type="PROSITE" id="PS51898">
    <property type="entry name" value="TYR_RECOMBINASE"/>
    <property type="match status" value="1"/>
</dbReference>
<dbReference type="CDD" id="cd01189">
    <property type="entry name" value="INT_ICEBs1_C_like"/>
    <property type="match status" value="1"/>
</dbReference>
<sequence>MATAKKLPSGSWRCLAYSHTEKIFDEKTGKWKNKRIYESFTSDDPSPRGRKQAEAAAIAFQINREKQKKASPSAEISLGEAYDKYIESKKNILSPRTIREYKIARKHDYTALMDRNINTLTQEDIDRETTAAAEAHSPKTVRNMHGLLSSVLKKYRPDFILKTELPKKVRPQIYVPSDSELKKIMEYVAGTEMELPILLAAFGPMRRSEICALDSTHISGNIVHVTQAMVLDENNKWVIKPPKSYAGDRYIEFPDFVAEKFKGRSGKIVKLSPANITDRFAAILKDAGLHHFRFHDLRHYSASIQHALGIPDAYIMQRGGWGSDAVLKNVYRHVMIEKTDEMNKKANDHFSSLCNTKCNTK</sequence>
<dbReference type="InterPro" id="IPR013762">
    <property type="entry name" value="Integrase-like_cat_sf"/>
</dbReference>
<dbReference type="GO" id="GO:0003677">
    <property type="term" value="F:DNA binding"/>
    <property type="evidence" value="ECO:0007669"/>
    <property type="project" value="UniProtKB-UniRule"/>
</dbReference>
<dbReference type="InterPro" id="IPR011010">
    <property type="entry name" value="DNA_brk_join_enz"/>
</dbReference>
<evidence type="ECO:0000256" key="2">
    <source>
        <dbReference type="ARBA" id="ARBA00023172"/>
    </source>
</evidence>
<dbReference type="PROSITE" id="PS51900">
    <property type="entry name" value="CB"/>
    <property type="match status" value="1"/>
</dbReference>
<reference evidence="6 7" key="1">
    <citation type="submission" date="2013-07" db="EMBL/GenBank/DDBJ databases">
        <authorList>
            <person name="Weinstock G."/>
            <person name="Sodergren E."/>
            <person name="Wylie T."/>
            <person name="Fulton L."/>
            <person name="Fulton R."/>
            <person name="Fronick C."/>
            <person name="O'Laughlin M."/>
            <person name="Godfrey J."/>
            <person name="Miner T."/>
            <person name="Herter B."/>
            <person name="Appelbaum E."/>
            <person name="Cordes M."/>
            <person name="Lek S."/>
            <person name="Wollam A."/>
            <person name="Pepin K.H."/>
            <person name="Palsikar V.B."/>
            <person name="Mitreva M."/>
            <person name="Wilson R.K."/>
        </authorList>
    </citation>
    <scope>NUCLEOTIDE SEQUENCE [LARGE SCALE GENOMIC DNA]</scope>
    <source>
        <strain evidence="6 7">ATCC 14940</strain>
    </source>
</reference>
<evidence type="ECO:0000256" key="1">
    <source>
        <dbReference type="ARBA" id="ARBA00023125"/>
    </source>
</evidence>
<accession>A0ABC9U1S3</accession>
<dbReference type="EMBL" id="AWSU01000072">
    <property type="protein sequence ID" value="ERI79433.1"/>
    <property type="molecule type" value="Genomic_DNA"/>
</dbReference>
<evidence type="ECO:0000256" key="3">
    <source>
        <dbReference type="PROSITE-ProRule" id="PRU01248"/>
    </source>
</evidence>
<gene>
    <name evidence="6" type="ORF">CLOSYM_00865</name>
</gene>
<name>A0ABC9U1S3_CLOSY</name>
<dbReference type="GO" id="GO:0006310">
    <property type="term" value="P:DNA recombination"/>
    <property type="evidence" value="ECO:0007669"/>
    <property type="project" value="UniProtKB-KW"/>
</dbReference>
<dbReference type="SMR" id="A0ABC9U1S3"/>